<dbReference type="PANTHER" id="PTHR12283">
    <property type="entry name" value="GLUTAMINYL-PEPTIDE CYCLOTRANSFERASE"/>
    <property type="match status" value="1"/>
</dbReference>
<dbReference type="SUPFAM" id="SSF53187">
    <property type="entry name" value="Zn-dependent exopeptidases"/>
    <property type="match status" value="1"/>
</dbReference>
<keyword evidence="3" id="KW-0479">Metal-binding</keyword>
<comment type="similarity">
    <text evidence="3">Belongs to the peptidase M28 family.</text>
</comment>
<keyword evidence="3" id="KW-0645">Protease</keyword>
<protein>
    <recommendedName>
        <fullName evidence="3">Peptide hydrolase</fullName>
        <ecNumber evidence="3">3.4.-.-</ecNumber>
    </recommendedName>
</protein>
<dbReference type="EMBL" id="OX291496">
    <property type="protein sequence ID" value="CAI1972166.1"/>
    <property type="molecule type" value="Genomic_DNA"/>
</dbReference>
<keyword evidence="6" id="KW-1185">Reference proteome</keyword>
<dbReference type="PANTHER" id="PTHR12283:SF6">
    <property type="entry name" value="GLUTAMINYL-PEPTIDE CYCLOTRANSFERASE-RELATED"/>
    <property type="match status" value="1"/>
</dbReference>
<keyword evidence="2" id="KW-0012">Acyltransferase</keyword>
<dbReference type="EC" id="3.4.-.-" evidence="3"/>
<dbReference type="Pfam" id="PF04389">
    <property type="entry name" value="Peptidase_M28"/>
    <property type="match status" value="1"/>
</dbReference>
<evidence type="ECO:0000259" key="4">
    <source>
        <dbReference type="Pfam" id="PF04389"/>
    </source>
</evidence>
<evidence type="ECO:0000256" key="2">
    <source>
        <dbReference type="ARBA" id="ARBA00023315"/>
    </source>
</evidence>
<evidence type="ECO:0000256" key="3">
    <source>
        <dbReference type="RuleBase" id="RU361240"/>
    </source>
</evidence>
<keyword evidence="3" id="KW-0378">Hydrolase</keyword>
<keyword evidence="3" id="KW-0862">Zinc</keyword>
<evidence type="ECO:0000256" key="1">
    <source>
        <dbReference type="ARBA" id="ARBA00022679"/>
    </source>
</evidence>
<reference evidence="5" key="1">
    <citation type="submission" date="2022-08" db="EMBL/GenBank/DDBJ databases">
        <authorList>
            <person name="Byrne P K."/>
        </authorList>
    </citation>
    <scope>NUCLEOTIDE SEQUENCE</scope>
    <source>
        <strain evidence="5">UCD650</strain>
    </source>
</reference>
<dbReference type="Gene3D" id="3.40.630.10">
    <property type="entry name" value="Zn peptidases"/>
    <property type="match status" value="1"/>
</dbReference>
<dbReference type="InterPro" id="IPR040234">
    <property type="entry name" value="QC/QCL"/>
</dbReference>
<keyword evidence="1" id="KW-0808">Transferase</keyword>
<name>A0ABN8VV41_SACEU</name>
<organism evidence="5 6">
    <name type="scientific">Saccharomyces eubayanus</name>
    <name type="common">Yeast</name>
    <dbReference type="NCBI Taxonomy" id="1080349"/>
    <lineage>
        <taxon>Eukaryota</taxon>
        <taxon>Fungi</taxon>
        <taxon>Dikarya</taxon>
        <taxon>Ascomycota</taxon>
        <taxon>Saccharomycotina</taxon>
        <taxon>Saccharomycetes</taxon>
        <taxon>Saccharomycetales</taxon>
        <taxon>Saccharomycetaceae</taxon>
        <taxon>Saccharomyces</taxon>
    </lineage>
</organism>
<dbReference type="Proteomes" id="UP001152964">
    <property type="component" value="Chromosome 6"/>
</dbReference>
<sequence length="413" mass="46375">MAFVKRYINEFPLYFFFFFFPTEPNKHKKGALLLFCRKEREDLTSVTMRYSRSLHVVGLVCALVLLGAHRAIGWELSYEEYHAAHLNEAISLDDDGDKPGSSSSSNLLLPFNRTRVPGSEGSREVREFIVEHFNSTLAGEWAVETQPFEENGYNFTNLVMTLQNNASEYVVLAAHYDTKIEPAGMVGAIDSAASCAALMYAAQFLTHVARYERATEQAKLETVGPVVTGSTLGVKIVFFDGEEAFEEWGPEDSIYGARRLAAQWLADGTMPSVRLLLLMDLLGSGEEEPLVPSYHADSHQEYQLLNRIEDDLLFRRSGDSASESPLAAEAARQRKRLDPTDYRYLALGRAVVDDDHTPFLAAGVHVLHAIPLPFPSTWHTVRDDFRHLDAAETRHWALLVCEFVVQSLRARAQ</sequence>
<feature type="domain" description="Peptidase M28" evidence="4">
    <location>
        <begin position="157"/>
        <end position="404"/>
    </location>
</feature>
<evidence type="ECO:0000313" key="5">
    <source>
        <dbReference type="EMBL" id="CAI1972166.1"/>
    </source>
</evidence>
<accession>A0ABN8VV41</accession>
<proteinExistence type="inferred from homology"/>
<evidence type="ECO:0000313" key="6">
    <source>
        <dbReference type="Proteomes" id="UP001152964"/>
    </source>
</evidence>
<dbReference type="InterPro" id="IPR007484">
    <property type="entry name" value="Peptidase_M28"/>
</dbReference>
<gene>
    <name evidence="5" type="primary">U6500F00770</name>
    <name evidence="5" type="ORF">SEUBUCD650_0F00770</name>
</gene>